<evidence type="ECO:0000256" key="1">
    <source>
        <dbReference type="ARBA" id="ARBA00010641"/>
    </source>
</evidence>
<dbReference type="Gene3D" id="1.10.10.10">
    <property type="entry name" value="Winged helix-like DNA-binding domain superfamily/Winged helix DNA-binding domain"/>
    <property type="match status" value="1"/>
</dbReference>
<dbReference type="EMBL" id="CP081495">
    <property type="protein sequence ID" value="UYW01096.1"/>
    <property type="molecule type" value="Genomic_DNA"/>
</dbReference>
<dbReference type="InterPro" id="IPR036388">
    <property type="entry name" value="WH-like_DNA-bd_sf"/>
</dbReference>
<evidence type="ECO:0000259" key="5">
    <source>
        <dbReference type="Pfam" id="PF04542"/>
    </source>
</evidence>
<dbReference type="CDD" id="cd06171">
    <property type="entry name" value="Sigma70_r4"/>
    <property type="match status" value="1"/>
</dbReference>
<dbReference type="RefSeq" id="WP_264433492.1">
    <property type="nucleotide sequence ID" value="NZ_CP081495.1"/>
</dbReference>
<evidence type="ECO:0000256" key="3">
    <source>
        <dbReference type="ARBA" id="ARBA00023082"/>
    </source>
</evidence>
<evidence type="ECO:0000259" key="6">
    <source>
        <dbReference type="Pfam" id="PF08281"/>
    </source>
</evidence>
<keyword evidence="4" id="KW-0804">Transcription</keyword>
<dbReference type="InterPro" id="IPR014284">
    <property type="entry name" value="RNA_pol_sigma-70_dom"/>
</dbReference>
<dbReference type="Pfam" id="PF08281">
    <property type="entry name" value="Sigma70_r4_2"/>
    <property type="match status" value="1"/>
</dbReference>
<keyword evidence="3" id="KW-0731">Sigma factor</keyword>
<dbReference type="NCBIfam" id="TIGR02937">
    <property type="entry name" value="sigma70-ECF"/>
    <property type="match status" value="1"/>
</dbReference>
<reference evidence="7" key="1">
    <citation type="submission" date="2021-08" db="EMBL/GenBank/DDBJ databases">
        <title>Flavobacterium sp. strain CC-SYL302.</title>
        <authorList>
            <person name="Lin S.-Y."/>
            <person name="Lee T.-H."/>
            <person name="Young C.-C."/>
        </authorList>
    </citation>
    <scope>NUCLEOTIDE SEQUENCE</scope>
    <source>
        <strain evidence="7">CC-SYL302</strain>
    </source>
</reference>
<keyword evidence="2" id="KW-0805">Transcription regulation</keyword>
<keyword evidence="8" id="KW-1185">Reference proteome</keyword>
<dbReference type="InterPro" id="IPR013249">
    <property type="entry name" value="RNA_pol_sigma70_r4_t2"/>
</dbReference>
<dbReference type="PANTHER" id="PTHR43133:SF46">
    <property type="entry name" value="RNA POLYMERASE SIGMA-70 FACTOR ECF SUBFAMILY"/>
    <property type="match status" value="1"/>
</dbReference>
<comment type="similarity">
    <text evidence="1">Belongs to the sigma-70 factor family. ECF subfamily.</text>
</comment>
<gene>
    <name evidence="7" type="ORF">K5I29_11525</name>
</gene>
<dbReference type="SUPFAM" id="SSF88659">
    <property type="entry name" value="Sigma3 and sigma4 domains of RNA polymerase sigma factors"/>
    <property type="match status" value="1"/>
</dbReference>
<sequence>MVYKDIIYKCLKNDVIAQEQLYKMLAPKMFSICLKYSRNYTEAQDNLQDGFILLFTKLNTFAFKGSFEGWAKRLFINNILQTYRSPGVLEIVSDELPEMVEVEVLDQENIPLDYLLKIVQDLPNQYRLVFNLYVFEDYSHKEIAELLNISTGTSKSNLARARLILKEKVESYQNNNLLLTVNE</sequence>
<dbReference type="PANTHER" id="PTHR43133">
    <property type="entry name" value="RNA POLYMERASE ECF-TYPE SIGMA FACTO"/>
    <property type="match status" value="1"/>
</dbReference>
<evidence type="ECO:0000256" key="2">
    <source>
        <dbReference type="ARBA" id="ARBA00023015"/>
    </source>
</evidence>
<evidence type="ECO:0000313" key="7">
    <source>
        <dbReference type="EMBL" id="UYW01096.1"/>
    </source>
</evidence>
<feature type="domain" description="RNA polymerase sigma-70 region 2" evidence="5">
    <location>
        <begin position="21"/>
        <end position="85"/>
    </location>
</feature>
<dbReference type="InterPro" id="IPR013324">
    <property type="entry name" value="RNA_pol_sigma_r3/r4-like"/>
</dbReference>
<dbReference type="Gene3D" id="1.10.1740.10">
    <property type="match status" value="1"/>
</dbReference>
<accession>A0ABY6LY36</accession>
<evidence type="ECO:0000256" key="4">
    <source>
        <dbReference type="ARBA" id="ARBA00023163"/>
    </source>
</evidence>
<organism evidence="7 8">
    <name type="scientific">Flavobacterium agricola</name>
    <dbReference type="NCBI Taxonomy" id="2870839"/>
    <lineage>
        <taxon>Bacteria</taxon>
        <taxon>Pseudomonadati</taxon>
        <taxon>Bacteroidota</taxon>
        <taxon>Flavobacteriia</taxon>
        <taxon>Flavobacteriales</taxon>
        <taxon>Flavobacteriaceae</taxon>
        <taxon>Flavobacterium</taxon>
    </lineage>
</organism>
<dbReference type="SUPFAM" id="SSF88946">
    <property type="entry name" value="Sigma2 domain of RNA polymerase sigma factors"/>
    <property type="match status" value="1"/>
</dbReference>
<dbReference type="InterPro" id="IPR039425">
    <property type="entry name" value="RNA_pol_sigma-70-like"/>
</dbReference>
<dbReference type="InterPro" id="IPR007627">
    <property type="entry name" value="RNA_pol_sigma70_r2"/>
</dbReference>
<dbReference type="Pfam" id="PF04542">
    <property type="entry name" value="Sigma70_r2"/>
    <property type="match status" value="1"/>
</dbReference>
<dbReference type="Proteomes" id="UP001163328">
    <property type="component" value="Chromosome"/>
</dbReference>
<protein>
    <submittedName>
        <fullName evidence="7">Sigma-70 family RNA polymerase sigma factor</fullName>
    </submittedName>
</protein>
<evidence type="ECO:0000313" key="8">
    <source>
        <dbReference type="Proteomes" id="UP001163328"/>
    </source>
</evidence>
<feature type="domain" description="RNA polymerase sigma factor 70 region 4 type 2" evidence="6">
    <location>
        <begin position="113"/>
        <end position="163"/>
    </location>
</feature>
<dbReference type="InterPro" id="IPR013325">
    <property type="entry name" value="RNA_pol_sigma_r2"/>
</dbReference>
<name>A0ABY6LY36_9FLAO</name>
<proteinExistence type="inferred from homology"/>